<proteinExistence type="predicted"/>
<organism evidence="3 5">
    <name type="scientific">Gemmata obscuriglobus</name>
    <dbReference type="NCBI Taxonomy" id="114"/>
    <lineage>
        <taxon>Bacteria</taxon>
        <taxon>Pseudomonadati</taxon>
        <taxon>Planctomycetota</taxon>
        <taxon>Planctomycetia</taxon>
        <taxon>Gemmatales</taxon>
        <taxon>Gemmataceae</taxon>
        <taxon>Gemmata</taxon>
    </lineage>
</organism>
<dbReference type="KEGG" id="gog:C1280_11810"/>
<evidence type="ECO:0000313" key="5">
    <source>
        <dbReference type="Proteomes" id="UP000245802"/>
    </source>
</evidence>
<dbReference type="RefSeq" id="WP_010043221.1">
    <property type="nucleotide sequence ID" value="NZ_CP025958.1"/>
</dbReference>
<keyword evidence="5" id="KW-1185">Reference proteome</keyword>
<gene>
    <name evidence="3" type="ORF">C1280_11740</name>
    <name evidence="4" type="ORF">C1280_11810</name>
</gene>
<reference evidence="3 5" key="1">
    <citation type="submission" date="2018-01" db="EMBL/GenBank/DDBJ databases">
        <title>G. obscuriglobus.</title>
        <authorList>
            <person name="Franke J."/>
            <person name="Blomberg W."/>
            <person name="Selmecki A."/>
        </authorList>
    </citation>
    <scope>NUCLEOTIDE SEQUENCE [LARGE SCALE GENOMIC DNA]</scope>
    <source>
        <strain evidence="3 5">DSM 5831</strain>
    </source>
</reference>
<keyword evidence="2" id="KW-0342">GTP-binding</keyword>
<dbReference type="GO" id="GO:0005525">
    <property type="term" value="F:GTP binding"/>
    <property type="evidence" value="ECO:0007669"/>
    <property type="project" value="UniProtKB-KW"/>
</dbReference>
<keyword evidence="1" id="KW-0547">Nucleotide-binding</keyword>
<dbReference type="OrthoDB" id="288362at2"/>
<evidence type="ECO:0000256" key="1">
    <source>
        <dbReference type="ARBA" id="ARBA00022741"/>
    </source>
</evidence>
<evidence type="ECO:0000256" key="2">
    <source>
        <dbReference type="ARBA" id="ARBA00023134"/>
    </source>
</evidence>
<dbReference type="InterPro" id="IPR009001">
    <property type="entry name" value="Transl_elong_EF1A/Init_IF2_C"/>
</dbReference>
<accession>A0A2Z3H213</accession>
<dbReference type="Gene3D" id="2.40.30.10">
    <property type="entry name" value="Translation factors"/>
    <property type="match status" value="1"/>
</dbReference>
<protein>
    <recommendedName>
        <fullName evidence="6">Elongation factor Tu</fullName>
    </recommendedName>
</protein>
<evidence type="ECO:0000313" key="3">
    <source>
        <dbReference type="EMBL" id="AWM37606.1"/>
    </source>
</evidence>
<evidence type="ECO:0008006" key="6">
    <source>
        <dbReference type="Google" id="ProtNLM"/>
    </source>
</evidence>
<dbReference type="AlphaFoldDB" id="A0A2Z3H213"/>
<name>A0A2Z3H213_9BACT</name>
<dbReference type="EMBL" id="CP025958">
    <property type="protein sequence ID" value="AWM37616.1"/>
    <property type="molecule type" value="Genomic_DNA"/>
</dbReference>
<sequence>MGGGLYPPDDFEAAIRVYGPEEGGRRTRAFNGIRWDFAYADDGPTPPSLYMIWPDFFAADGQSLATDHGLPVGVELSARMTVVMDEMRAEVHRGRIAPGARFYCHEGGRRVAEGVVTRITGLHAVRG</sequence>
<dbReference type="KEGG" id="gog:C1280_11740"/>
<evidence type="ECO:0000313" key="4">
    <source>
        <dbReference type="EMBL" id="AWM37616.1"/>
    </source>
</evidence>
<dbReference type="Proteomes" id="UP000245802">
    <property type="component" value="Chromosome"/>
</dbReference>
<dbReference type="EMBL" id="CP025958">
    <property type="protein sequence ID" value="AWM37606.1"/>
    <property type="molecule type" value="Genomic_DNA"/>
</dbReference>
<dbReference type="SUPFAM" id="SSF50465">
    <property type="entry name" value="EF-Tu/eEF-1alpha/eIF2-gamma C-terminal domain"/>
    <property type="match status" value="1"/>
</dbReference>